<evidence type="ECO:0000313" key="5">
    <source>
        <dbReference type="EMBL" id="PZR08258.1"/>
    </source>
</evidence>
<dbReference type="EC" id="6.3.2.2" evidence="4"/>
<protein>
    <recommendedName>
        <fullName evidence="4">Glutamate--cysteine ligase</fullName>
        <ecNumber evidence="4">6.3.2.2</ecNumber>
    </recommendedName>
</protein>
<dbReference type="SUPFAM" id="SSF55931">
    <property type="entry name" value="Glutamine synthetase/guanido kinase"/>
    <property type="match status" value="1"/>
</dbReference>
<dbReference type="InterPro" id="IPR035434">
    <property type="entry name" value="GCL_bact_plant"/>
</dbReference>
<proteinExistence type="inferred from homology"/>
<dbReference type="Pfam" id="PF04107">
    <property type="entry name" value="GCS2"/>
    <property type="match status" value="1"/>
</dbReference>
<dbReference type="Gene3D" id="3.30.590.20">
    <property type="match status" value="1"/>
</dbReference>
<evidence type="ECO:0000256" key="3">
    <source>
        <dbReference type="ARBA" id="ARBA00022840"/>
    </source>
</evidence>
<keyword evidence="1 4" id="KW-0436">Ligase</keyword>
<dbReference type="GO" id="GO:0006750">
    <property type="term" value="P:glutathione biosynthetic process"/>
    <property type="evidence" value="ECO:0007669"/>
    <property type="project" value="UniProtKB-UniRule"/>
</dbReference>
<sequence>MSLDVKQTEHRPIGNADELVQFLRDAERPTGDLLLGLEHERLIFPQGSNEPVPYGGASGIGALLNGFKQFGFTEFREAPDLPVIAMQRGTETLTLEPGGQFELAGSPFKTALEAHRENQRHNEEFQQVLAQLKLRSVNLGYRPFFTLPEMPWMPKSRYGVMRASLGARGSHAHHMMLMTATGQVSLDWRDEADCVAKVVASVRISPLLLAMYANSPIVAGKASGFQSFRSRVWNDVDRARCGYPQAMLDGSFSYRAYVEWALDAPLLFIRRDGKYVWPKLTFREFLAKGFDGQPATHSDWVDHLSTLFPEVRLKKIIEIRAADSNAPEMTSALGAVMRGILYDAQAREAATHLLPKLSPDEHRALHDAAQKDGLSAAVGNKTLADYAAEFVSIAHRGLERLGGGDEVLLAPLQKIAAKRAAPAVHVLATFEKYGTSFLDHL</sequence>
<comment type="function">
    <text evidence="4">Catalyzes the synthesis of gamma-glutamylcysteine (gamma-GC).</text>
</comment>
<comment type="caution">
    <text evidence="5">The sequence shown here is derived from an EMBL/GenBank/DDBJ whole genome shotgun (WGS) entry which is preliminary data.</text>
</comment>
<evidence type="ECO:0000256" key="4">
    <source>
        <dbReference type="PIRNR" id="PIRNR017901"/>
    </source>
</evidence>
<evidence type="ECO:0000256" key="1">
    <source>
        <dbReference type="ARBA" id="ARBA00022598"/>
    </source>
</evidence>
<comment type="similarity">
    <text evidence="4">Belongs to the glutamate--cysteine ligase type 2 family. EgtA subfamily.</text>
</comment>
<accession>A0A2W5UH44</accession>
<evidence type="ECO:0000256" key="2">
    <source>
        <dbReference type="ARBA" id="ARBA00022741"/>
    </source>
</evidence>
<dbReference type="GO" id="GO:0005524">
    <property type="term" value="F:ATP binding"/>
    <property type="evidence" value="ECO:0007669"/>
    <property type="project" value="UniProtKB-UniRule"/>
</dbReference>
<dbReference type="InterPro" id="IPR014746">
    <property type="entry name" value="Gln_synth/guanido_kin_cat_dom"/>
</dbReference>
<dbReference type="PIRSF" id="PIRSF017901">
    <property type="entry name" value="GCL"/>
    <property type="match status" value="1"/>
</dbReference>
<dbReference type="EMBL" id="QFQP01000026">
    <property type="protein sequence ID" value="PZR08258.1"/>
    <property type="molecule type" value="Genomic_DNA"/>
</dbReference>
<keyword evidence="3 4" id="KW-0067">ATP-binding</keyword>
<reference evidence="5 6" key="1">
    <citation type="submission" date="2017-08" db="EMBL/GenBank/DDBJ databases">
        <title>Infants hospitalized years apart are colonized by the same room-sourced microbial strains.</title>
        <authorList>
            <person name="Brooks B."/>
            <person name="Olm M.R."/>
            <person name="Firek B.A."/>
            <person name="Baker R."/>
            <person name="Thomas B.C."/>
            <person name="Morowitz M.J."/>
            <person name="Banfield J.F."/>
        </authorList>
    </citation>
    <scope>NUCLEOTIDE SEQUENCE [LARGE SCALE GENOMIC DNA]</scope>
    <source>
        <strain evidence="5">S2_003_000_R2_14</strain>
    </source>
</reference>
<keyword evidence="2 4" id="KW-0547">Nucleotide-binding</keyword>
<gene>
    <name evidence="5" type="ORF">DI536_25480</name>
</gene>
<organism evidence="5 6">
    <name type="scientific">Archangium gephyra</name>
    <dbReference type="NCBI Taxonomy" id="48"/>
    <lineage>
        <taxon>Bacteria</taxon>
        <taxon>Pseudomonadati</taxon>
        <taxon>Myxococcota</taxon>
        <taxon>Myxococcia</taxon>
        <taxon>Myxococcales</taxon>
        <taxon>Cystobacterineae</taxon>
        <taxon>Archangiaceae</taxon>
        <taxon>Archangium</taxon>
    </lineage>
</organism>
<dbReference type="Proteomes" id="UP000249061">
    <property type="component" value="Unassembled WGS sequence"/>
</dbReference>
<dbReference type="PANTHER" id="PTHR34378:SF1">
    <property type="entry name" value="GLUTAMATE--CYSTEINE LIGASE, CHLOROPLASTIC"/>
    <property type="match status" value="1"/>
</dbReference>
<dbReference type="AlphaFoldDB" id="A0A2W5UH44"/>
<dbReference type="InterPro" id="IPR006336">
    <property type="entry name" value="GCS2"/>
</dbReference>
<dbReference type="GO" id="GO:0004357">
    <property type="term" value="F:glutamate-cysteine ligase activity"/>
    <property type="evidence" value="ECO:0007669"/>
    <property type="project" value="UniProtKB-UniRule"/>
</dbReference>
<comment type="catalytic activity">
    <reaction evidence="4">
        <text>L-cysteine + L-glutamate + ATP = gamma-L-glutamyl-L-cysteine + ADP + phosphate + H(+)</text>
        <dbReference type="Rhea" id="RHEA:13285"/>
        <dbReference type="ChEBI" id="CHEBI:15378"/>
        <dbReference type="ChEBI" id="CHEBI:29985"/>
        <dbReference type="ChEBI" id="CHEBI:30616"/>
        <dbReference type="ChEBI" id="CHEBI:35235"/>
        <dbReference type="ChEBI" id="CHEBI:43474"/>
        <dbReference type="ChEBI" id="CHEBI:58173"/>
        <dbReference type="ChEBI" id="CHEBI:456216"/>
        <dbReference type="EC" id="6.3.2.2"/>
    </reaction>
</comment>
<name>A0A2W5UH44_9BACT</name>
<dbReference type="PANTHER" id="PTHR34378">
    <property type="entry name" value="GLUTAMATE--CYSTEINE LIGASE, CHLOROPLASTIC"/>
    <property type="match status" value="1"/>
</dbReference>
<evidence type="ECO:0000313" key="6">
    <source>
        <dbReference type="Proteomes" id="UP000249061"/>
    </source>
</evidence>